<evidence type="ECO:0000313" key="6">
    <source>
        <dbReference type="Proteomes" id="UP001515480"/>
    </source>
</evidence>
<dbReference type="InterPro" id="IPR009721">
    <property type="entry name" value="O-acyltransferase_WSD1_C"/>
</dbReference>
<keyword evidence="2" id="KW-0812">Transmembrane</keyword>
<dbReference type="InterPro" id="IPR050300">
    <property type="entry name" value="GDXG_lipolytic_enzyme"/>
</dbReference>
<sequence length="771" mass="82286">MTCTKQRVRYLNGCGTHAWWNSIDVYYTQPTPGDALKPILLFIGGGGWQGVDHVNSHDKLMESVVAQGYVAVAVRHRPATVHLGGILSLASVAIIALYWLLGLAAALTALALLCSLIPMLNATRRSVPFASVVHDVAVAIAHVYHVLDCASLGGDRHQLVLCGNSSGGHLFLMIAVDSRWLDRLAVPTHSVVAVVDVSGVISLNDLPAKWLLLPPLLGFDPSAWRDLSPLYVAEQRGVGCVCRYILATTVIELPTIRAASRRLSEVLTSQLCPVTSVRLRGRGASLLPSHHFTGVRCMRPLLASLARDLRSQARSLPPVDRRLTGSGGAAPAGLDECQLVPMHKADMVFLLAGFTVGAVMTLRSPLDEEELRDIAHACAGGAAVMRACPVRFGAKSFWAPHLAFDAAARVGRRRVEALEAAVAAEAAAPLAAGEVAWRLTQLEAADATALVLTFHHCLGDGAWLHALLERATSRRLTARRPPAAPGGRVAPRPSGGVPLSLAYNAVAWVLQLRAAVTASQLPLARGAPPRVFRSAVMHTGAPTLASIRRHEGWRGERPTVTEVMLAALAGCLRASLEEGAGVPPRRAVLAFMPVMQPHGRQGAEEAPLHGHQGNAVSGYFIELPCHLEDAAARLHAVQRQTAPKRYWLVAPFHALLIRAALPFVPCAFLPALVLRVSSGLSCVGVSSFRGPADGSILGLDVREFYYFGFFEPARMPLMLGISSVADRLVISLVAMCDSLGPGGADAMLKLLPNQLLELEQATLPVGERHRG</sequence>
<dbReference type="Gene3D" id="3.30.559.10">
    <property type="entry name" value="Chloramphenicol acetyltransferase-like domain"/>
    <property type="match status" value="1"/>
</dbReference>
<evidence type="ECO:0000256" key="2">
    <source>
        <dbReference type="SAM" id="Phobius"/>
    </source>
</evidence>
<dbReference type="Pfam" id="PF20434">
    <property type="entry name" value="BD-FAE"/>
    <property type="match status" value="1"/>
</dbReference>
<evidence type="ECO:0000259" key="3">
    <source>
        <dbReference type="Pfam" id="PF06974"/>
    </source>
</evidence>
<feature type="domain" description="O-acyltransferase WSD1 C-terminal" evidence="3">
    <location>
        <begin position="613"/>
        <end position="735"/>
    </location>
</feature>
<protein>
    <recommendedName>
        <fullName evidence="7">Diacylglycerol O-acyltransferase</fullName>
    </recommendedName>
</protein>
<dbReference type="SUPFAM" id="SSF52777">
    <property type="entry name" value="CoA-dependent acyltransferases"/>
    <property type="match status" value="1"/>
</dbReference>
<dbReference type="InterPro" id="IPR049492">
    <property type="entry name" value="BD-FAE-like_dom"/>
</dbReference>
<dbReference type="InterPro" id="IPR029058">
    <property type="entry name" value="AB_hydrolase_fold"/>
</dbReference>
<dbReference type="PANTHER" id="PTHR48081">
    <property type="entry name" value="AB HYDROLASE SUPERFAMILY PROTEIN C4A8.06C"/>
    <property type="match status" value="1"/>
</dbReference>
<dbReference type="InterPro" id="IPR023213">
    <property type="entry name" value="CAT-like_dom_sf"/>
</dbReference>
<feature type="transmembrane region" description="Helical" evidence="2">
    <location>
        <begin position="85"/>
        <end position="113"/>
    </location>
</feature>
<accession>A0AB34J4A0</accession>
<evidence type="ECO:0000313" key="5">
    <source>
        <dbReference type="EMBL" id="KAL1511326.1"/>
    </source>
</evidence>
<dbReference type="Gene3D" id="3.40.50.1820">
    <property type="entry name" value="alpha/beta hydrolase"/>
    <property type="match status" value="1"/>
</dbReference>
<proteinExistence type="predicted"/>
<dbReference type="EMBL" id="JBGBPQ010000014">
    <property type="protein sequence ID" value="KAL1511326.1"/>
    <property type="molecule type" value="Genomic_DNA"/>
</dbReference>
<keyword evidence="2" id="KW-1133">Transmembrane helix</keyword>
<dbReference type="Pfam" id="PF06974">
    <property type="entry name" value="WS_DGAT_C"/>
    <property type="match status" value="1"/>
</dbReference>
<keyword evidence="2" id="KW-0472">Membrane</keyword>
<gene>
    <name evidence="5" type="ORF">AB1Y20_006131</name>
</gene>
<feature type="domain" description="BD-FAE-like" evidence="4">
    <location>
        <begin position="127"/>
        <end position="207"/>
    </location>
</feature>
<dbReference type="Proteomes" id="UP001515480">
    <property type="component" value="Unassembled WGS sequence"/>
</dbReference>
<evidence type="ECO:0000259" key="4">
    <source>
        <dbReference type="Pfam" id="PF20434"/>
    </source>
</evidence>
<dbReference type="PANTHER" id="PTHR48081:SF33">
    <property type="entry name" value="KYNURENINE FORMAMIDASE"/>
    <property type="match status" value="1"/>
</dbReference>
<dbReference type="SUPFAM" id="SSF53474">
    <property type="entry name" value="alpha/beta-Hydrolases"/>
    <property type="match status" value="1"/>
</dbReference>
<name>A0AB34J4A0_PRYPA</name>
<dbReference type="AlphaFoldDB" id="A0AB34J4A0"/>
<keyword evidence="1" id="KW-0378">Hydrolase</keyword>
<keyword evidence="6" id="KW-1185">Reference proteome</keyword>
<comment type="caution">
    <text evidence="5">The sequence shown here is derived from an EMBL/GenBank/DDBJ whole genome shotgun (WGS) entry which is preliminary data.</text>
</comment>
<organism evidence="5 6">
    <name type="scientific">Prymnesium parvum</name>
    <name type="common">Toxic golden alga</name>
    <dbReference type="NCBI Taxonomy" id="97485"/>
    <lineage>
        <taxon>Eukaryota</taxon>
        <taxon>Haptista</taxon>
        <taxon>Haptophyta</taxon>
        <taxon>Prymnesiophyceae</taxon>
        <taxon>Prymnesiales</taxon>
        <taxon>Prymnesiaceae</taxon>
        <taxon>Prymnesium</taxon>
    </lineage>
</organism>
<evidence type="ECO:0008006" key="7">
    <source>
        <dbReference type="Google" id="ProtNLM"/>
    </source>
</evidence>
<reference evidence="5 6" key="1">
    <citation type="journal article" date="2024" name="Science">
        <title>Giant polyketide synthase enzymes in the biosynthesis of giant marine polyether toxins.</title>
        <authorList>
            <person name="Fallon T.R."/>
            <person name="Shende V.V."/>
            <person name="Wierzbicki I.H."/>
            <person name="Pendleton A.L."/>
            <person name="Watervoot N.F."/>
            <person name="Auber R.P."/>
            <person name="Gonzalez D.J."/>
            <person name="Wisecaver J.H."/>
            <person name="Moore B.S."/>
        </authorList>
    </citation>
    <scope>NUCLEOTIDE SEQUENCE [LARGE SCALE GENOMIC DNA]</scope>
    <source>
        <strain evidence="5 6">12B1</strain>
    </source>
</reference>
<dbReference type="GO" id="GO:0016787">
    <property type="term" value="F:hydrolase activity"/>
    <property type="evidence" value="ECO:0007669"/>
    <property type="project" value="UniProtKB-KW"/>
</dbReference>
<evidence type="ECO:0000256" key="1">
    <source>
        <dbReference type="ARBA" id="ARBA00022801"/>
    </source>
</evidence>